<protein>
    <submittedName>
        <fullName evidence="1">Uncharacterized protein</fullName>
    </submittedName>
</protein>
<dbReference type="AlphaFoldDB" id="A0A7S1BH99"/>
<gene>
    <name evidence="1" type="ORF">CHYS00102_LOCUS14243</name>
</gene>
<dbReference type="EMBL" id="HBFR01019761">
    <property type="protein sequence ID" value="CAD8887045.1"/>
    <property type="molecule type" value="Transcribed_RNA"/>
</dbReference>
<evidence type="ECO:0000313" key="1">
    <source>
        <dbReference type="EMBL" id="CAD8887045.1"/>
    </source>
</evidence>
<accession>A0A7S1BH99</accession>
<sequence length="310" mass="36412">MTFVELRLLTFFRNRRAAPSSGSRCALLFFGLPKKFKDVVLPSVRRHVTGPNPSCDVYAHAYNVTSTTNRRNGEADAPIFPEEVRLLTDDVVFDTEEEFYARVAMRRYMPYFPHKYAWVFPTSLHSLVKQWYSIDRAWDLMEEEGARKYGRRRGRPVYDRVGLFRSDVLYNGDIDIFDGDAVIPAHSNGEIFANDRMFYGLYDYAKVWAKGRLGKVDEYMKSEFGKMHCLHSERFMYHLVRELPIEYRDICFNRVRATGAVEKDDCEWEPELDKNRYWAGCHELKNKQVKEILRPIIIKQPENATWAAKT</sequence>
<reference evidence="1" key="1">
    <citation type="submission" date="2021-01" db="EMBL/GenBank/DDBJ databases">
        <authorList>
            <person name="Corre E."/>
            <person name="Pelletier E."/>
            <person name="Niang G."/>
            <person name="Scheremetjew M."/>
            <person name="Finn R."/>
            <person name="Kale V."/>
            <person name="Holt S."/>
            <person name="Cochrane G."/>
            <person name="Meng A."/>
            <person name="Brown T."/>
            <person name="Cohen L."/>
        </authorList>
    </citation>
    <scope>NUCLEOTIDE SEQUENCE</scope>
    <source>
        <strain evidence="1">308</strain>
    </source>
</reference>
<organism evidence="1">
    <name type="scientific">Corethron hystrix</name>
    <dbReference type="NCBI Taxonomy" id="216773"/>
    <lineage>
        <taxon>Eukaryota</taxon>
        <taxon>Sar</taxon>
        <taxon>Stramenopiles</taxon>
        <taxon>Ochrophyta</taxon>
        <taxon>Bacillariophyta</taxon>
        <taxon>Coscinodiscophyceae</taxon>
        <taxon>Corethrophycidae</taxon>
        <taxon>Corethrales</taxon>
        <taxon>Corethraceae</taxon>
        <taxon>Corethron</taxon>
    </lineage>
</organism>
<proteinExistence type="predicted"/>
<name>A0A7S1BH99_9STRA</name>